<evidence type="ECO:0000313" key="3">
    <source>
        <dbReference type="Proteomes" id="UP001596445"/>
    </source>
</evidence>
<dbReference type="AlphaFoldDB" id="A0ABD5W2F3"/>
<dbReference type="EMBL" id="JBHSZI010000001">
    <property type="protein sequence ID" value="MFC7058934.1"/>
    <property type="molecule type" value="Genomic_DNA"/>
</dbReference>
<sequence length="328" mass="35954">MTDDTAGSDRTEIFTRAVRNTIPEATAETVETAGPSWNQTTQVARVELTDGAVYCKITPNDPDGVELRGEAGVIRYVGANTPVTVPTVAGTTTDPVPALVTEPVAGAAVDSEWFDTTAERRETLARRLGRTLASIHAEAFDRPGEIVDGDADDLVVDHAPWPDVLREAVVENRRLAETDRFDPEYDRLLDAIGANRDLLADVPARLLHCDPATPNCFDTEKDRLTVLDWGNSVVGDPVRGLNRAREQVLAGLCEPAPDQLVTALYQGYRDVAGGLPPGFDERKPAYDAVIQLSTAGYVERFAEWRDEPEAELTAWFRDDLDRRLSLIE</sequence>
<keyword evidence="3" id="KW-1185">Reference proteome</keyword>
<evidence type="ECO:0000259" key="1">
    <source>
        <dbReference type="Pfam" id="PF01636"/>
    </source>
</evidence>
<comment type="caution">
    <text evidence="2">The sequence shown here is derived from an EMBL/GenBank/DDBJ whole genome shotgun (WGS) entry which is preliminary data.</text>
</comment>
<dbReference type="SUPFAM" id="SSF56112">
    <property type="entry name" value="Protein kinase-like (PK-like)"/>
    <property type="match status" value="1"/>
</dbReference>
<accession>A0ABD5W2F3</accession>
<reference evidence="2 3" key="1">
    <citation type="journal article" date="2019" name="Int. J. Syst. Evol. Microbiol.">
        <title>The Global Catalogue of Microorganisms (GCM) 10K type strain sequencing project: providing services to taxonomists for standard genome sequencing and annotation.</title>
        <authorList>
            <consortium name="The Broad Institute Genomics Platform"/>
            <consortium name="The Broad Institute Genome Sequencing Center for Infectious Disease"/>
            <person name="Wu L."/>
            <person name="Ma J."/>
        </authorList>
    </citation>
    <scope>NUCLEOTIDE SEQUENCE [LARGE SCALE GENOMIC DNA]</scope>
    <source>
        <strain evidence="2 3">JCM 30072</strain>
    </source>
</reference>
<dbReference type="Proteomes" id="UP001596445">
    <property type="component" value="Unassembled WGS sequence"/>
</dbReference>
<dbReference type="RefSeq" id="WP_267161671.1">
    <property type="nucleotide sequence ID" value="NZ_CP112972.1"/>
</dbReference>
<dbReference type="Gene3D" id="3.90.1200.10">
    <property type="match status" value="1"/>
</dbReference>
<name>A0ABD5W2F3_9EURY</name>
<dbReference type="Pfam" id="PF01636">
    <property type="entry name" value="APH"/>
    <property type="match status" value="1"/>
</dbReference>
<evidence type="ECO:0000313" key="2">
    <source>
        <dbReference type="EMBL" id="MFC7058934.1"/>
    </source>
</evidence>
<protein>
    <submittedName>
        <fullName evidence="2">Phosphotransferase family protein</fullName>
    </submittedName>
</protein>
<organism evidence="2 3">
    <name type="scientific">Halovenus salina</name>
    <dbReference type="NCBI Taxonomy" id="1510225"/>
    <lineage>
        <taxon>Archaea</taxon>
        <taxon>Methanobacteriati</taxon>
        <taxon>Methanobacteriota</taxon>
        <taxon>Stenosarchaea group</taxon>
        <taxon>Halobacteria</taxon>
        <taxon>Halobacteriales</taxon>
        <taxon>Haloarculaceae</taxon>
        <taxon>Halovenus</taxon>
    </lineage>
</organism>
<feature type="domain" description="Aminoglycoside phosphotransferase" evidence="1">
    <location>
        <begin position="39"/>
        <end position="269"/>
    </location>
</feature>
<dbReference type="InterPro" id="IPR051678">
    <property type="entry name" value="AGP_Transferase"/>
</dbReference>
<proteinExistence type="predicted"/>
<dbReference type="InterPro" id="IPR002575">
    <property type="entry name" value="Aminoglycoside_PTrfase"/>
</dbReference>
<dbReference type="PANTHER" id="PTHR21310">
    <property type="entry name" value="AMINOGLYCOSIDE PHOSPHOTRANSFERASE-RELATED-RELATED"/>
    <property type="match status" value="1"/>
</dbReference>
<dbReference type="InterPro" id="IPR011009">
    <property type="entry name" value="Kinase-like_dom_sf"/>
</dbReference>
<gene>
    <name evidence="2" type="ORF">ACFQQG_13100</name>
</gene>
<dbReference type="GeneID" id="76631015"/>